<dbReference type="AlphaFoldDB" id="D2QTN0"/>
<dbReference type="EMBL" id="CP001769">
    <property type="protein sequence ID" value="ADB42162.1"/>
    <property type="molecule type" value="Genomic_DNA"/>
</dbReference>
<organism evidence="2 3">
    <name type="scientific">Spirosoma linguale (strain ATCC 33905 / DSM 74 / LMG 10896 / Claus 1)</name>
    <dbReference type="NCBI Taxonomy" id="504472"/>
    <lineage>
        <taxon>Bacteria</taxon>
        <taxon>Pseudomonadati</taxon>
        <taxon>Bacteroidota</taxon>
        <taxon>Cytophagia</taxon>
        <taxon>Cytophagales</taxon>
        <taxon>Cytophagaceae</taxon>
        <taxon>Spirosoma</taxon>
    </lineage>
</organism>
<dbReference type="HOGENOM" id="CLU_1348222_0_0_10"/>
<dbReference type="KEGG" id="sli:Slin_6203"/>
<evidence type="ECO:0000313" key="3">
    <source>
        <dbReference type="Proteomes" id="UP000002028"/>
    </source>
</evidence>
<protein>
    <submittedName>
        <fullName evidence="2">Uncharacterized protein</fullName>
    </submittedName>
</protein>
<feature type="chain" id="PRO_5003034239" evidence="1">
    <location>
        <begin position="21"/>
        <end position="203"/>
    </location>
</feature>
<evidence type="ECO:0000313" key="2">
    <source>
        <dbReference type="EMBL" id="ADB42162.1"/>
    </source>
</evidence>
<gene>
    <name evidence="2" type="ordered locus">Slin_6203</name>
</gene>
<feature type="signal peptide" evidence="1">
    <location>
        <begin position="1"/>
        <end position="20"/>
    </location>
</feature>
<keyword evidence="1" id="KW-0732">Signal</keyword>
<keyword evidence="3" id="KW-1185">Reference proteome</keyword>
<proteinExistence type="predicted"/>
<reference evidence="2 3" key="1">
    <citation type="journal article" date="2010" name="Stand. Genomic Sci.">
        <title>Complete genome sequence of Spirosoma linguale type strain (1).</title>
        <authorList>
            <person name="Lail K."/>
            <person name="Sikorski J."/>
            <person name="Saunders E."/>
            <person name="Lapidus A."/>
            <person name="Glavina Del Rio T."/>
            <person name="Copeland A."/>
            <person name="Tice H."/>
            <person name="Cheng J.-F."/>
            <person name="Lucas S."/>
            <person name="Nolan M."/>
            <person name="Bruce D."/>
            <person name="Goodwin L."/>
            <person name="Pitluck S."/>
            <person name="Ivanova N."/>
            <person name="Mavromatis K."/>
            <person name="Ovchinnikova G."/>
            <person name="Pati A."/>
            <person name="Chen A."/>
            <person name="Palaniappan K."/>
            <person name="Land M."/>
            <person name="Hauser L."/>
            <person name="Chang Y.-J."/>
            <person name="Jeffries C.D."/>
            <person name="Chain P."/>
            <person name="Brettin T."/>
            <person name="Detter J.C."/>
            <person name="Schuetze A."/>
            <person name="Rohde M."/>
            <person name="Tindall B.J."/>
            <person name="Goeker M."/>
            <person name="Bristow J."/>
            <person name="Eisen J.A."/>
            <person name="Markowitz V."/>
            <person name="Hugenholtz P."/>
            <person name="Kyrpides N.C."/>
            <person name="Klenk H.-P."/>
            <person name="Chen F."/>
        </authorList>
    </citation>
    <scope>NUCLEOTIDE SEQUENCE [LARGE SCALE GENOMIC DNA]</scope>
    <source>
        <strain evidence="3">ATCC 33905 / DSM 74 / LMG 10896 / Claus 1</strain>
    </source>
</reference>
<sequence length="203" mass="22460">MKHNWIFIFCLLLFSESLSAQNRGMSAQDMEKSIKELTAKVNYLSKRRPLIESRGKTKLQKVILNTSEYGEAYIGFPYIPKTNPAKLKAGSLMSVSVDGSTYKMTEEINDKKVVGVLIEEPIGKTGKKEYYIAMSGKVKVRVVCRNDDSKIMAGDPLVSSDAPGIAVKAKPADILSGCVIGKALEPFKNCYSEDVIMVLLNQR</sequence>
<name>D2QTN0_SPILD</name>
<accession>D2QTN0</accession>
<dbReference type="RefSeq" id="WP_012930646.1">
    <property type="nucleotide sequence ID" value="NC_013730.1"/>
</dbReference>
<evidence type="ECO:0000256" key="1">
    <source>
        <dbReference type="SAM" id="SignalP"/>
    </source>
</evidence>
<dbReference type="Proteomes" id="UP000002028">
    <property type="component" value="Chromosome"/>
</dbReference>